<dbReference type="InterPro" id="IPR012932">
    <property type="entry name" value="VKOR"/>
</dbReference>
<evidence type="ECO:0000256" key="2">
    <source>
        <dbReference type="ARBA" id="ARBA00006214"/>
    </source>
</evidence>
<evidence type="ECO:0000256" key="5">
    <source>
        <dbReference type="ARBA" id="ARBA00022989"/>
    </source>
</evidence>
<evidence type="ECO:0000256" key="7">
    <source>
        <dbReference type="ARBA" id="ARBA00023136"/>
    </source>
</evidence>
<keyword evidence="7 11" id="KW-0472">Membrane</keyword>
<gene>
    <name evidence="13" type="ORF">SAMN05216190_107123</name>
</gene>
<dbReference type="STRING" id="289003.SAMN05216190_107123"/>
<accession>A0A1I5NX24</accession>
<evidence type="ECO:0000256" key="6">
    <source>
        <dbReference type="ARBA" id="ARBA00023002"/>
    </source>
</evidence>
<name>A0A1I5NX24_9PSED</name>
<dbReference type="SUPFAM" id="SSF52833">
    <property type="entry name" value="Thioredoxin-like"/>
    <property type="match status" value="1"/>
</dbReference>
<feature type="transmembrane region" description="Helical" evidence="11">
    <location>
        <begin position="74"/>
        <end position="95"/>
    </location>
</feature>
<keyword evidence="5 11" id="KW-1133">Transmembrane helix</keyword>
<dbReference type="EMBL" id="FOWX01000007">
    <property type="protein sequence ID" value="SFP26335.1"/>
    <property type="molecule type" value="Genomic_DNA"/>
</dbReference>
<feature type="transmembrane region" description="Helical" evidence="11">
    <location>
        <begin position="107"/>
        <end position="126"/>
    </location>
</feature>
<dbReference type="GO" id="GO:0016491">
    <property type="term" value="F:oxidoreductase activity"/>
    <property type="evidence" value="ECO:0007669"/>
    <property type="project" value="UniProtKB-KW"/>
</dbReference>
<comment type="similarity">
    <text evidence="2">Belongs to the VKOR family.</text>
</comment>
<dbReference type="CDD" id="cd12916">
    <property type="entry name" value="VKOR_1"/>
    <property type="match status" value="1"/>
</dbReference>
<comment type="subcellular location">
    <subcellularLocation>
        <location evidence="1">Membrane</location>
        <topology evidence="1">Multi-pass membrane protein</topology>
    </subcellularLocation>
</comment>
<keyword evidence="4" id="KW-0874">Quinone</keyword>
<keyword evidence="3 11" id="KW-0812">Transmembrane</keyword>
<reference evidence="14" key="1">
    <citation type="submission" date="2016-10" db="EMBL/GenBank/DDBJ databases">
        <authorList>
            <person name="Varghese N."/>
            <person name="Submissions S."/>
        </authorList>
    </citation>
    <scope>NUCLEOTIDE SEQUENCE [LARGE SCALE GENOMIC DNA]</scope>
    <source>
        <strain evidence="14">DSM 17834</strain>
    </source>
</reference>
<dbReference type="InterPro" id="IPR038354">
    <property type="entry name" value="VKOR_sf"/>
</dbReference>
<evidence type="ECO:0000313" key="14">
    <source>
        <dbReference type="Proteomes" id="UP000198784"/>
    </source>
</evidence>
<dbReference type="Gene3D" id="3.40.30.10">
    <property type="entry name" value="Glutaredoxin"/>
    <property type="match status" value="1"/>
</dbReference>
<dbReference type="GO" id="GO:0048038">
    <property type="term" value="F:quinone binding"/>
    <property type="evidence" value="ECO:0007669"/>
    <property type="project" value="UniProtKB-KW"/>
</dbReference>
<dbReference type="PANTHER" id="PTHR34573:SF1">
    <property type="entry name" value="VITAMIN K EPOXIDE REDUCTASE DOMAIN-CONTAINING PROTEIN"/>
    <property type="match status" value="1"/>
</dbReference>
<evidence type="ECO:0000256" key="8">
    <source>
        <dbReference type="ARBA" id="ARBA00023157"/>
    </source>
</evidence>
<evidence type="ECO:0000256" key="4">
    <source>
        <dbReference type="ARBA" id="ARBA00022719"/>
    </source>
</evidence>
<dbReference type="Pfam" id="PF07884">
    <property type="entry name" value="VKOR"/>
    <property type="match status" value="1"/>
</dbReference>
<protein>
    <submittedName>
        <fullName evidence="13">Uncharacterized membrane protein</fullName>
    </submittedName>
</protein>
<keyword evidence="9" id="KW-0676">Redox-active center</keyword>
<evidence type="ECO:0000256" key="1">
    <source>
        <dbReference type="ARBA" id="ARBA00004141"/>
    </source>
</evidence>
<evidence type="ECO:0000256" key="3">
    <source>
        <dbReference type="ARBA" id="ARBA00022692"/>
    </source>
</evidence>
<dbReference type="InterPro" id="IPR036249">
    <property type="entry name" value="Thioredoxin-like_sf"/>
</dbReference>
<dbReference type="PANTHER" id="PTHR34573">
    <property type="entry name" value="VKC DOMAIN-CONTAINING PROTEIN"/>
    <property type="match status" value="1"/>
</dbReference>
<feature type="domain" description="Vitamin K epoxide reductase" evidence="12">
    <location>
        <begin position="23"/>
        <end position="154"/>
    </location>
</feature>
<sequence length="293" mass="33283">MNKSQRVRPHKALAHSGTERSAQHSPEWPVLVLALCGMLLTGYLTYVALRGGTPAFCSEESACDLIQHSRWSRLLGLPLALWGFVLYGLLAGNAWRLPARLVRWRRLWLLAWFGLAVSLYMTLVAWLRLEAFCAWCLLSLALLAAIFIRVSLKRPKSAPGTEWRHWLTYCTVATVITLGGLQLYYSDLLAPREAPQLQALATHLQRSGATFYGTFWCPTCQEQKRLFGTSAERLPYVECTPDGRRGLIARVCIEAKINRYPTWIIRGQHYPQLLNIAELARLSRFKWQETSAP</sequence>
<dbReference type="Gene3D" id="1.20.1440.130">
    <property type="entry name" value="VKOR domain"/>
    <property type="match status" value="1"/>
</dbReference>
<evidence type="ECO:0000256" key="10">
    <source>
        <dbReference type="SAM" id="MobiDB-lite"/>
    </source>
</evidence>
<evidence type="ECO:0000259" key="12">
    <source>
        <dbReference type="SMART" id="SM00756"/>
    </source>
</evidence>
<feature type="region of interest" description="Disordered" evidence="10">
    <location>
        <begin position="1"/>
        <end position="21"/>
    </location>
</feature>
<feature type="transmembrane region" description="Helical" evidence="11">
    <location>
        <begin position="132"/>
        <end position="152"/>
    </location>
</feature>
<evidence type="ECO:0000256" key="11">
    <source>
        <dbReference type="SAM" id="Phobius"/>
    </source>
</evidence>
<evidence type="ECO:0000313" key="13">
    <source>
        <dbReference type="EMBL" id="SFP26335.1"/>
    </source>
</evidence>
<dbReference type="SMART" id="SM00756">
    <property type="entry name" value="VKc"/>
    <property type="match status" value="1"/>
</dbReference>
<keyword evidence="6" id="KW-0560">Oxidoreductase</keyword>
<dbReference type="RefSeq" id="WP_212632939.1">
    <property type="nucleotide sequence ID" value="NZ_FOWX01000007.1"/>
</dbReference>
<dbReference type="AlphaFoldDB" id="A0A1I5NX24"/>
<organism evidence="13 14">
    <name type="scientific">Pseudomonas borbori</name>
    <dbReference type="NCBI Taxonomy" id="289003"/>
    <lineage>
        <taxon>Bacteria</taxon>
        <taxon>Pseudomonadati</taxon>
        <taxon>Pseudomonadota</taxon>
        <taxon>Gammaproteobacteria</taxon>
        <taxon>Pseudomonadales</taxon>
        <taxon>Pseudomonadaceae</taxon>
        <taxon>Pseudomonas</taxon>
    </lineage>
</organism>
<dbReference type="Proteomes" id="UP000198784">
    <property type="component" value="Unassembled WGS sequence"/>
</dbReference>
<evidence type="ECO:0000256" key="9">
    <source>
        <dbReference type="ARBA" id="ARBA00023284"/>
    </source>
</evidence>
<feature type="compositionally biased region" description="Basic residues" evidence="10">
    <location>
        <begin position="1"/>
        <end position="13"/>
    </location>
</feature>
<keyword evidence="14" id="KW-1185">Reference proteome</keyword>
<dbReference type="InterPro" id="IPR044698">
    <property type="entry name" value="VKOR/LTO1"/>
</dbReference>
<feature type="transmembrane region" description="Helical" evidence="11">
    <location>
        <begin position="30"/>
        <end position="49"/>
    </location>
</feature>
<keyword evidence="8" id="KW-1015">Disulfide bond</keyword>
<proteinExistence type="inferred from homology"/>
<dbReference type="GO" id="GO:0016020">
    <property type="term" value="C:membrane"/>
    <property type="evidence" value="ECO:0007669"/>
    <property type="project" value="UniProtKB-SubCell"/>
</dbReference>
<feature type="transmembrane region" description="Helical" evidence="11">
    <location>
        <begin position="164"/>
        <end position="185"/>
    </location>
</feature>